<reference evidence="5" key="1">
    <citation type="submission" date="2024-07" db="EMBL/GenBank/DDBJ databases">
        <authorList>
            <person name="fu j."/>
        </authorList>
    </citation>
    <scope>NUCLEOTIDE SEQUENCE</scope>
    <source>
        <strain evidence="5">P10A9</strain>
    </source>
</reference>
<dbReference type="PROSITE" id="PS00622">
    <property type="entry name" value="HTH_LUXR_1"/>
    <property type="match status" value="1"/>
</dbReference>
<name>A0AB39L7D4_9MICC</name>
<dbReference type="AlphaFoldDB" id="A0AB39L7D4"/>
<dbReference type="KEGG" id="spue:AB5L97_04735"/>
<dbReference type="SUPFAM" id="SSF46894">
    <property type="entry name" value="C-terminal effector domain of the bipartite response regulators"/>
    <property type="match status" value="1"/>
</dbReference>
<dbReference type="GO" id="GO:0006355">
    <property type="term" value="P:regulation of DNA-templated transcription"/>
    <property type="evidence" value="ECO:0007669"/>
    <property type="project" value="InterPro"/>
</dbReference>
<dbReference type="EMBL" id="CP163302">
    <property type="protein sequence ID" value="XDP46323.1"/>
    <property type="molecule type" value="Genomic_DNA"/>
</dbReference>
<keyword evidence="1" id="KW-0805">Transcription regulation</keyword>
<dbReference type="PANTHER" id="PTHR44688:SF16">
    <property type="entry name" value="DNA-BINDING TRANSCRIPTIONAL ACTIVATOR DEVR_DOSR"/>
    <property type="match status" value="1"/>
</dbReference>
<dbReference type="PANTHER" id="PTHR44688">
    <property type="entry name" value="DNA-BINDING TRANSCRIPTIONAL ACTIVATOR DEVR_DOSR"/>
    <property type="match status" value="1"/>
</dbReference>
<sequence length="425" mass="45741">MTPAPDALSLLDSAAELADAPLLAIAERLRKAIAPYVACSALIVFTEDCTGRPQKKAGAEHIISRVTLDELDAVRSSLPDLAPRWSEEEIAGRVRPVLAARSSTNALLVLTEPSPAGGRSAAEAMDVVVRLWHLAAVRIRDKVAEAAPSYLRESRAASAERARLTAELTDQHSTTLETMLAALRSPHQSDAAARQAAADLAAGALVRLRSSADRTAALLEEPVAKAFERLQSDLRPLQRFSGIAVQFVEPPADGRALPGEVAHAARAIVRSLVLAMVEQDDVRRIRVQWGCDGTNLLIDIRDDGEGCLSLGEDGMRRIEQRVQALDGELRIEVMASWGADVFVRLPLDAPMPPSREGAEWGLGEREEQVLGLLSGGLRNRAIAAELNVSENTVKFHLRNLFRKLGVSSRAEAIAVAAEARSGTRT</sequence>
<evidence type="ECO:0000256" key="2">
    <source>
        <dbReference type="ARBA" id="ARBA00023125"/>
    </source>
</evidence>
<dbReference type="PROSITE" id="PS50043">
    <property type="entry name" value="HTH_LUXR_2"/>
    <property type="match status" value="1"/>
</dbReference>
<dbReference type="Gene3D" id="1.10.10.10">
    <property type="entry name" value="Winged helix-like DNA-binding domain superfamily/Winged helix DNA-binding domain"/>
    <property type="match status" value="1"/>
</dbReference>
<dbReference type="InterPro" id="IPR036890">
    <property type="entry name" value="HATPase_C_sf"/>
</dbReference>
<evidence type="ECO:0000256" key="3">
    <source>
        <dbReference type="ARBA" id="ARBA00023163"/>
    </source>
</evidence>
<dbReference type="Pfam" id="PF00196">
    <property type="entry name" value="GerE"/>
    <property type="match status" value="1"/>
</dbReference>
<accession>A0AB39L7D4</accession>
<evidence type="ECO:0000256" key="1">
    <source>
        <dbReference type="ARBA" id="ARBA00023015"/>
    </source>
</evidence>
<dbReference type="InterPro" id="IPR016032">
    <property type="entry name" value="Sig_transdc_resp-reg_C-effctor"/>
</dbReference>
<dbReference type="SUPFAM" id="SSF55874">
    <property type="entry name" value="ATPase domain of HSP90 chaperone/DNA topoisomerase II/histidine kinase"/>
    <property type="match status" value="1"/>
</dbReference>
<evidence type="ECO:0000259" key="4">
    <source>
        <dbReference type="PROSITE" id="PS50043"/>
    </source>
</evidence>
<feature type="domain" description="HTH luxR-type" evidence="4">
    <location>
        <begin position="354"/>
        <end position="420"/>
    </location>
</feature>
<proteinExistence type="predicted"/>
<dbReference type="InterPro" id="IPR036388">
    <property type="entry name" value="WH-like_DNA-bd_sf"/>
</dbReference>
<keyword evidence="2" id="KW-0238">DNA-binding</keyword>
<dbReference type="CDD" id="cd06170">
    <property type="entry name" value="LuxR_C_like"/>
    <property type="match status" value="1"/>
</dbReference>
<protein>
    <submittedName>
        <fullName evidence="5">LuxR C-terminal-related transcriptional regulator</fullName>
    </submittedName>
</protein>
<dbReference type="InterPro" id="IPR000792">
    <property type="entry name" value="Tscrpt_reg_LuxR_C"/>
</dbReference>
<dbReference type="RefSeq" id="WP_369046657.1">
    <property type="nucleotide sequence ID" value="NZ_CP163302.1"/>
</dbReference>
<dbReference type="PRINTS" id="PR00038">
    <property type="entry name" value="HTHLUXR"/>
</dbReference>
<gene>
    <name evidence="5" type="ORF">AB5L97_04735</name>
</gene>
<dbReference type="Gene3D" id="3.30.565.10">
    <property type="entry name" value="Histidine kinase-like ATPase, C-terminal domain"/>
    <property type="match status" value="1"/>
</dbReference>
<dbReference type="GO" id="GO:0003677">
    <property type="term" value="F:DNA binding"/>
    <property type="evidence" value="ECO:0007669"/>
    <property type="project" value="UniProtKB-KW"/>
</dbReference>
<evidence type="ECO:0000313" key="5">
    <source>
        <dbReference type="EMBL" id="XDP46323.1"/>
    </source>
</evidence>
<dbReference type="SMART" id="SM00421">
    <property type="entry name" value="HTH_LUXR"/>
    <property type="match status" value="1"/>
</dbReference>
<organism evidence="5">
    <name type="scientific">Sinomonas puerhi</name>
    <dbReference type="NCBI Taxonomy" id="3238584"/>
    <lineage>
        <taxon>Bacteria</taxon>
        <taxon>Bacillati</taxon>
        <taxon>Actinomycetota</taxon>
        <taxon>Actinomycetes</taxon>
        <taxon>Micrococcales</taxon>
        <taxon>Micrococcaceae</taxon>
        <taxon>Sinomonas</taxon>
    </lineage>
</organism>
<keyword evidence="3" id="KW-0804">Transcription</keyword>